<evidence type="ECO:0000256" key="1">
    <source>
        <dbReference type="SAM" id="Phobius"/>
    </source>
</evidence>
<accession>A0ABV7DG61</accession>
<dbReference type="EMBL" id="JBHRSP010000017">
    <property type="protein sequence ID" value="MFC3073667.1"/>
    <property type="molecule type" value="Genomic_DNA"/>
</dbReference>
<feature type="transmembrane region" description="Helical" evidence="1">
    <location>
        <begin position="6"/>
        <end position="30"/>
    </location>
</feature>
<keyword evidence="1" id="KW-0472">Membrane</keyword>
<sequence>MSRATTWQVAITLILLSGGFILVGTVGYFMSPAWLSVEEIWAKAEKAIVEPAYPVAPTGRQVTETHTRQVCTELPKILGLGIRMEQICRDIHEEVPKFVDATTEEIRQWEEQTAAMRKAYQDAVASEANRISAQQRADMKDHVKDVAQIGAGVIGMVSGLIALLIGFNQNGDNGGNAKNTNKASIKGAGNGATKKIRKWQFQKK</sequence>
<reference evidence="3" key="1">
    <citation type="journal article" date="2019" name="Int. J. Syst. Evol. Microbiol.">
        <title>The Global Catalogue of Microorganisms (GCM) 10K type strain sequencing project: providing services to taxonomists for standard genome sequencing and annotation.</title>
        <authorList>
            <consortium name="The Broad Institute Genomics Platform"/>
            <consortium name="The Broad Institute Genome Sequencing Center for Infectious Disease"/>
            <person name="Wu L."/>
            <person name="Ma J."/>
        </authorList>
    </citation>
    <scope>NUCLEOTIDE SEQUENCE [LARGE SCALE GENOMIC DNA]</scope>
    <source>
        <strain evidence="3">KCTC 52677</strain>
    </source>
</reference>
<dbReference type="RefSeq" id="WP_257313556.1">
    <property type="nucleotide sequence ID" value="NZ_JANFDG010000004.1"/>
</dbReference>
<keyword evidence="1" id="KW-1133">Transmembrane helix</keyword>
<evidence type="ECO:0000313" key="3">
    <source>
        <dbReference type="Proteomes" id="UP001595377"/>
    </source>
</evidence>
<feature type="transmembrane region" description="Helical" evidence="1">
    <location>
        <begin position="146"/>
        <end position="167"/>
    </location>
</feature>
<organism evidence="2 3">
    <name type="scientific">Shinella pollutisoli</name>
    <dbReference type="NCBI Taxonomy" id="2250594"/>
    <lineage>
        <taxon>Bacteria</taxon>
        <taxon>Pseudomonadati</taxon>
        <taxon>Pseudomonadota</taxon>
        <taxon>Alphaproteobacteria</taxon>
        <taxon>Hyphomicrobiales</taxon>
        <taxon>Rhizobiaceae</taxon>
        <taxon>Shinella</taxon>
    </lineage>
</organism>
<protein>
    <submittedName>
        <fullName evidence="2">Uncharacterized protein</fullName>
    </submittedName>
</protein>
<evidence type="ECO:0000313" key="2">
    <source>
        <dbReference type="EMBL" id="MFC3073667.1"/>
    </source>
</evidence>
<gene>
    <name evidence="2" type="ORF">ACFOHH_11200</name>
</gene>
<dbReference type="Proteomes" id="UP001595377">
    <property type="component" value="Unassembled WGS sequence"/>
</dbReference>
<keyword evidence="1" id="KW-0812">Transmembrane</keyword>
<name>A0ABV7DG61_9HYPH</name>
<proteinExistence type="predicted"/>
<comment type="caution">
    <text evidence="2">The sequence shown here is derived from an EMBL/GenBank/DDBJ whole genome shotgun (WGS) entry which is preliminary data.</text>
</comment>
<keyword evidence="3" id="KW-1185">Reference proteome</keyword>